<dbReference type="PROSITE" id="PS51462">
    <property type="entry name" value="NUDIX"/>
    <property type="match status" value="1"/>
</dbReference>
<dbReference type="AlphaFoldDB" id="A0A9P7ZER0"/>
<name>A0A9P7ZER0_9HYPO</name>
<sequence>MSHPPGVAPPPGALIRPPITYSFTSSDGLRQYAVPMRQWLATNDKRFHGLHASAVVFNASGTKALLLQRAAHDSMPGRWEPAGGAIDPGDETILQGCARELYEEAGLKAKRIVRQIGSGDPFTNRTGTHIFWRLAFEVEVEDTDDVTNDPNEHARWIWASQKEIEEERREEDGEEIPITTTRMKKTLLDAFHLKREAGEIQD</sequence>
<dbReference type="GeneID" id="70290142"/>
<comment type="caution">
    <text evidence="2">The sequence shown here is derived from an EMBL/GenBank/DDBJ whole genome shotgun (WGS) entry which is preliminary data.</text>
</comment>
<dbReference type="OrthoDB" id="276276at2759"/>
<dbReference type="PANTHER" id="PTHR43736:SF1">
    <property type="entry name" value="DIHYDRONEOPTERIN TRIPHOSPHATE DIPHOSPHATASE"/>
    <property type="match status" value="1"/>
</dbReference>
<dbReference type="Pfam" id="PF00293">
    <property type="entry name" value="NUDIX"/>
    <property type="match status" value="1"/>
</dbReference>
<dbReference type="PANTHER" id="PTHR43736">
    <property type="entry name" value="ADP-RIBOSE PYROPHOSPHATASE"/>
    <property type="match status" value="1"/>
</dbReference>
<evidence type="ECO:0000313" key="3">
    <source>
        <dbReference type="Proteomes" id="UP000887229"/>
    </source>
</evidence>
<accession>A0A9P7ZER0</accession>
<organism evidence="2 3">
    <name type="scientific">Emericellopsis atlantica</name>
    <dbReference type="NCBI Taxonomy" id="2614577"/>
    <lineage>
        <taxon>Eukaryota</taxon>
        <taxon>Fungi</taxon>
        <taxon>Dikarya</taxon>
        <taxon>Ascomycota</taxon>
        <taxon>Pezizomycotina</taxon>
        <taxon>Sordariomycetes</taxon>
        <taxon>Hypocreomycetidae</taxon>
        <taxon>Hypocreales</taxon>
        <taxon>Bionectriaceae</taxon>
        <taxon>Emericellopsis</taxon>
    </lineage>
</organism>
<dbReference type="CDD" id="cd02883">
    <property type="entry name" value="NUDIX_Hydrolase"/>
    <property type="match status" value="1"/>
</dbReference>
<evidence type="ECO:0000313" key="2">
    <source>
        <dbReference type="EMBL" id="KAG9250734.1"/>
    </source>
</evidence>
<keyword evidence="3" id="KW-1185">Reference proteome</keyword>
<keyword evidence="2" id="KW-0378">Hydrolase</keyword>
<gene>
    <name evidence="2" type="ORF">F5Z01DRAFT_346969</name>
</gene>
<evidence type="ECO:0000259" key="1">
    <source>
        <dbReference type="PROSITE" id="PS51462"/>
    </source>
</evidence>
<proteinExistence type="predicted"/>
<dbReference type="InterPro" id="IPR015797">
    <property type="entry name" value="NUDIX_hydrolase-like_dom_sf"/>
</dbReference>
<dbReference type="SUPFAM" id="SSF55811">
    <property type="entry name" value="Nudix"/>
    <property type="match status" value="1"/>
</dbReference>
<reference evidence="2" key="1">
    <citation type="journal article" date="2021" name="IMA Fungus">
        <title>Genomic characterization of three marine fungi, including Emericellopsis atlantica sp. nov. with signatures of a generalist lifestyle and marine biomass degradation.</title>
        <authorList>
            <person name="Hagestad O.C."/>
            <person name="Hou L."/>
            <person name="Andersen J.H."/>
            <person name="Hansen E.H."/>
            <person name="Altermark B."/>
            <person name="Li C."/>
            <person name="Kuhnert E."/>
            <person name="Cox R.J."/>
            <person name="Crous P.W."/>
            <person name="Spatafora J.W."/>
            <person name="Lail K."/>
            <person name="Amirebrahimi M."/>
            <person name="Lipzen A."/>
            <person name="Pangilinan J."/>
            <person name="Andreopoulos W."/>
            <person name="Hayes R.D."/>
            <person name="Ng V."/>
            <person name="Grigoriev I.V."/>
            <person name="Jackson S.A."/>
            <person name="Sutton T.D.S."/>
            <person name="Dobson A.D.W."/>
            <person name="Rama T."/>
        </authorList>
    </citation>
    <scope>NUCLEOTIDE SEQUENCE</scope>
    <source>
        <strain evidence="2">TS7</strain>
    </source>
</reference>
<feature type="domain" description="Nudix hydrolase" evidence="1">
    <location>
        <begin position="47"/>
        <end position="184"/>
    </location>
</feature>
<dbReference type="Gene3D" id="3.90.79.10">
    <property type="entry name" value="Nucleoside Triphosphate Pyrophosphohydrolase"/>
    <property type="match status" value="1"/>
</dbReference>
<dbReference type="Proteomes" id="UP000887229">
    <property type="component" value="Unassembled WGS sequence"/>
</dbReference>
<dbReference type="GO" id="GO:0016787">
    <property type="term" value="F:hydrolase activity"/>
    <property type="evidence" value="ECO:0007669"/>
    <property type="project" value="UniProtKB-KW"/>
</dbReference>
<dbReference type="InterPro" id="IPR000086">
    <property type="entry name" value="NUDIX_hydrolase_dom"/>
</dbReference>
<protein>
    <submittedName>
        <fullName evidence="2">NUDIX hydrolase domain-like protein</fullName>
    </submittedName>
</protein>
<dbReference type="EMBL" id="MU251274">
    <property type="protein sequence ID" value="KAG9250734.1"/>
    <property type="molecule type" value="Genomic_DNA"/>
</dbReference>
<dbReference type="RefSeq" id="XP_046114658.1">
    <property type="nucleotide sequence ID" value="XM_046259239.1"/>
</dbReference>